<accession>A0A368P549</accession>
<protein>
    <submittedName>
        <fullName evidence="10">TolC family protein</fullName>
    </submittedName>
</protein>
<dbReference type="EMBL" id="QPIG01000006">
    <property type="protein sequence ID" value="RCU56431.1"/>
    <property type="molecule type" value="Genomic_DNA"/>
</dbReference>
<evidence type="ECO:0000256" key="3">
    <source>
        <dbReference type="ARBA" id="ARBA00022448"/>
    </source>
</evidence>
<keyword evidence="8" id="KW-0175">Coiled coil</keyword>
<evidence type="ECO:0000313" key="10">
    <source>
        <dbReference type="EMBL" id="RCU56431.1"/>
    </source>
</evidence>
<dbReference type="InterPro" id="IPR051906">
    <property type="entry name" value="TolC-like"/>
</dbReference>
<reference evidence="10 11" key="1">
    <citation type="submission" date="2018-07" db="EMBL/GenBank/DDBJ databases">
        <title>Oceanihabitans testaceum sp. nov., isolated from marine sediment.</title>
        <authorList>
            <person name="Li C.-M."/>
        </authorList>
    </citation>
    <scope>NUCLEOTIDE SEQUENCE [LARGE SCALE GENOMIC DNA]</scope>
    <source>
        <strain evidence="10 11">S9-10</strain>
    </source>
</reference>
<dbReference type="PANTHER" id="PTHR30026">
    <property type="entry name" value="OUTER MEMBRANE PROTEIN TOLC"/>
    <property type="match status" value="1"/>
</dbReference>
<dbReference type="OrthoDB" id="9771205at2"/>
<feature type="chain" id="PRO_5016975961" evidence="9">
    <location>
        <begin position="24"/>
        <end position="439"/>
    </location>
</feature>
<name>A0A368P549_9FLAO</name>
<dbReference type="AlphaFoldDB" id="A0A368P549"/>
<keyword evidence="11" id="KW-1185">Reference proteome</keyword>
<evidence type="ECO:0000256" key="6">
    <source>
        <dbReference type="ARBA" id="ARBA00023136"/>
    </source>
</evidence>
<dbReference type="GO" id="GO:0015562">
    <property type="term" value="F:efflux transmembrane transporter activity"/>
    <property type="evidence" value="ECO:0007669"/>
    <property type="project" value="InterPro"/>
</dbReference>
<evidence type="ECO:0000256" key="9">
    <source>
        <dbReference type="SAM" id="SignalP"/>
    </source>
</evidence>
<comment type="caution">
    <text evidence="10">The sequence shown here is derived from an EMBL/GenBank/DDBJ whole genome shotgun (WGS) entry which is preliminary data.</text>
</comment>
<keyword evidence="6" id="KW-0472">Membrane</keyword>
<evidence type="ECO:0000256" key="5">
    <source>
        <dbReference type="ARBA" id="ARBA00022692"/>
    </source>
</evidence>
<evidence type="ECO:0000313" key="11">
    <source>
        <dbReference type="Proteomes" id="UP000252249"/>
    </source>
</evidence>
<comment type="subcellular location">
    <subcellularLocation>
        <location evidence="1">Cell outer membrane</location>
    </subcellularLocation>
</comment>
<dbReference type="InterPro" id="IPR003423">
    <property type="entry name" value="OMP_efflux"/>
</dbReference>
<evidence type="ECO:0000256" key="2">
    <source>
        <dbReference type="ARBA" id="ARBA00007613"/>
    </source>
</evidence>
<keyword evidence="5" id="KW-0812">Transmembrane</keyword>
<evidence type="ECO:0000256" key="7">
    <source>
        <dbReference type="ARBA" id="ARBA00023237"/>
    </source>
</evidence>
<dbReference type="Pfam" id="PF02321">
    <property type="entry name" value="OEP"/>
    <property type="match status" value="2"/>
</dbReference>
<evidence type="ECO:0000256" key="8">
    <source>
        <dbReference type="SAM" id="Coils"/>
    </source>
</evidence>
<dbReference type="GO" id="GO:0015288">
    <property type="term" value="F:porin activity"/>
    <property type="evidence" value="ECO:0007669"/>
    <property type="project" value="TreeGrafter"/>
</dbReference>
<dbReference type="RefSeq" id="WP_113966715.1">
    <property type="nucleotide sequence ID" value="NZ_QNRP01000009.1"/>
</dbReference>
<keyword evidence="3" id="KW-0813">Transport</keyword>
<keyword evidence="4" id="KW-1134">Transmembrane beta strand</keyword>
<gene>
    <name evidence="10" type="ORF">DU428_12670</name>
</gene>
<feature type="coiled-coil region" evidence="8">
    <location>
        <begin position="327"/>
        <end position="374"/>
    </location>
</feature>
<dbReference type="Proteomes" id="UP000252249">
    <property type="component" value="Unassembled WGS sequence"/>
</dbReference>
<proteinExistence type="inferred from homology"/>
<dbReference type="Gene3D" id="1.20.1600.10">
    <property type="entry name" value="Outer membrane efflux proteins (OEP)"/>
    <property type="match status" value="1"/>
</dbReference>
<dbReference type="GO" id="GO:0009279">
    <property type="term" value="C:cell outer membrane"/>
    <property type="evidence" value="ECO:0007669"/>
    <property type="project" value="UniProtKB-SubCell"/>
</dbReference>
<sequence>MKQKALHKLIVLVLAFVGLNALAQEKEILSVNEAVSIALENNYQIKMVSNELEIDEALVSPGFAGMLPSVNAIANTNKNYQNVTQTRSDGSSLSQDNAQNYNLNYGVELDWTLFDGLKMFARYDQLKEVKKLGEAELQQAVLSTVGDVMITYYNLVQQKRQLKALDSTLVISRQRVALANNRFRIGKASKLELLNAQVDENTDQTQYFRQQEQFKNTKTRLNEIMGRDIKTEFSVIDLIVIDKGLNLNRLEEATKLQNPQLVAQVINKRIAELELKQVKGDRLPIISAQAGYLFNESASELGFSTSNEARGFNIGLSARLNIFNGFNQKRNEQIAKLQIENSELLLEQQTQNLMRQLLTAYQRYQTNLNLMELEIRNEDIAKENLDITIAKYKIGTIPTIEFRAAQLNYINAVVRSSNAAYEAKLSEITLKELAGILDL</sequence>
<dbReference type="PANTHER" id="PTHR30026:SF20">
    <property type="entry name" value="OUTER MEMBRANE PROTEIN TOLC"/>
    <property type="match status" value="1"/>
</dbReference>
<organism evidence="10 11">
    <name type="scientific">Oceanihabitans sediminis</name>
    <dbReference type="NCBI Taxonomy" id="1812012"/>
    <lineage>
        <taxon>Bacteria</taxon>
        <taxon>Pseudomonadati</taxon>
        <taxon>Bacteroidota</taxon>
        <taxon>Flavobacteriia</taxon>
        <taxon>Flavobacteriales</taxon>
        <taxon>Flavobacteriaceae</taxon>
        <taxon>Oceanihabitans</taxon>
    </lineage>
</organism>
<feature type="signal peptide" evidence="9">
    <location>
        <begin position="1"/>
        <end position="23"/>
    </location>
</feature>
<evidence type="ECO:0000256" key="4">
    <source>
        <dbReference type="ARBA" id="ARBA00022452"/>
    </source>
</evidence>
<comment type="similarity">
    <text evidence="2">Belongs to the outer membrane factor (OMF) (TC 1.B.17) family.</text>
</comment>
<keyword evidence="7" id="KW-0998">Cell outer membrane</keyword>
<dbReference type="SUPFAM" id="SSF56954">
    <property type="entry name" value="Outer membrane efflux proteins (OEP)"/>
    <property type="match status" value="1"/>
</dbReference>
<dbReference type="GO" id="GO:1990281">
    <property type="term" value="C:efflux pump complex"/>
    <property type="evidence" value="ECO:0007669"/>
    <property type="project" value="TreeGrafter"/>
</dbReference>
<keyword evidence="9" id="KW-0732">Signal</keyword>
<evidence type="ECO:0000256" key="1">
    <source>
        <dbReference type="ARBA" id="ARBA00004442"/>
    </source>
</evidence>